<reference evidence="2" key="1">
    <citation type="submission" date="2020-08" db="EMBL/GenBank/DDBJ databases">
        <title>Genome public.</title>
        <authorList>
            <person name="Liu C."/>
            <person name="Sun Q."/>
        </authorList>
    </citation>
    <scope>NUCLEOTIDE SEQUENCE</scope>
    <source>
        <strain evidence="2">NSJ-44</strain>
    </source>
</reference>
<evidence type="ECO:0000313" key="3">
    <source>
        <dbReference type="Proteomes" id="UP000654279"/>
    </source>
</evidence>
<organism evidence="2 3">
    <name type="scientific">Luoshenia tenuis</name>
    <dbReference type="NCBI Taxonomy" id="2763654"/>
    <lineage>
        <taxon>Bacteria</taxon>
        <taxon>Bacillati</taxon>
        <taxon>Bacillota</taxon>
        <taxon>Clostridia</taxon>
        <taxon>Christensenellales</taxon>
        <taxon>Christensenellaceae</taxon>
        <taxon>Luoshenia</taxon>
    </lineage>
</organism>
<gene>
    <name evidence="2" type="ORF">H8699_02185</name>
</gene>
<dbReference type="EMBL" id="JACRSO010000001">
    <property type="protein sequence ID" value="MBC8528248.1"/>
    <property type="molecule type" value="Genomic_DNA"/>
</dbReference>
<keyword evidence="1" id="KW-0175">Coiled coil</keyword>
<comment type="caution">
    <text evidence="2">The sequence shown here is derived from an EMBL/GenBank/DDBJ whole genome shotgun (WGS) entry which is preliminary data.</text>
</comment>
<protein>
    <submittedName>
        <fullName evidence="2">Uncharacterized protein</fullName>
    </submittedName>
</protein>
<sequence length="103" mass="12002">MSTMTAFLNALRFEDEIDMDTAGDLMSDAADVIEQQMAKIERLKRERDAAVRLLPRECSTCLYWHPKTNKPCRLPKGQCSWLGREGWQWRGLEEGQHEKTRCD</sequence>
<dbReference type="AlphaFoldDB" id="A0A926CY22"/>
<dbReference type="Proteomes" id="UP000654279">
    <property type="component" value="Unassembled WGS sequence"/>
</dbReference>
<feature type="coiled-coil region" evidence="1">
    <location>
        <begin position="26"/>
        <end position="53"/>
    </location>
</feature>
<accession>A0A926CY22</accession>
<proteinExistence type="predicted"/>
<evidence type="ECO:0000313" key="2">
    <source>
        <dbReference type="EMBL" id="MBC8528248.1"/>
    </source>
</evidence>
<evidence type="ECO:0000256" key="1">
    <source>
        <dbReference type="SAM" id="Coils"/>
    </source>
</evidence>
<name>A0A926CY22_9FIRM</name>
<keyword evidence="3" id="KW-1185">Reference proteome</keyword>
<dbReference type="RefSeq" id="WP_249284285.1">
    <property type="nucleotide sequence ID" value="NZ_JACRSO010000001.1"/>
</dbReference>